<accession>A0A3M7RLH0</accession>
<sequence>MCSAKLKKIGDTRFLFFLKTTIVLQFGNFSKEKFIEKDLQTFTLNNFKNIIKIKSPSQVSLTRAVKDTVNIVAGGHLAVQLGGQNFGLPQYN</sequence>
<evidence type="ECO:0000313" key="2">
    <source>
        <dbReference type="Proteomes" id="UP000276133"/>
    </source>
</evidence>
<protein>
    <submittedName>
        <fullName evidence="1">Uncharacterized protein</fullName>
    </submittedName>
</protein>
<gene>
    <name evidence="1" type="ORF">BpHYR1_009360</name>
</gene>
<reference evidence="1 2" key="1">
    <citation type="journal article" date="2018" name="Sci. Rep.">
        <title>Genomic signatures of local adaptation to the degree of environmental predictability in rotifers.</title>
        <authorList>
            <person name="Franch-Gras L."/>
            <person name="Hahn C."/>
            <person name="Garcia-Roger E.M."/>
            <person name="Carmona M.J."/>
            <person name="Serra M."/>
            <person name="Gomez A."/>
        </authorList>
    </citation>
    <scope>NUCLEOTIDE SEQUENCE [LARGE SCALE GENOMIC DNA]</scope>
    <source>
        <strain evidence="1">HYR1</strain>
    </source>
</reference>
<evidence type="ECO:0000313" key="1">
    <source>
        <dbReference type="EMBL" id="RNA24158.1"/>
    </source>
</evidence>
<dbReference type="EMBL" id="REGN01003163">
    <property type="protein sequence ID" value="RNA24158.1"/>
    <property type="molecule type" value="Genomic_DNA"/>
</dbReference>
<proteinExistence type="predicted"/>
<keyword evidence="2" id="KW-1185">Reference proteome</keyword>
<organism evidence="1 2">
    <name type="scientific">Brachionus plicatilis</name>
    <name type="common">Marine rotifer</name>
    <name type="synonym">Brachionus muelleri</name>
    <dbReference type="NCBI Taxonomy" id="10195"/>
    <lineage>
        <taxon>Eukaryota</taxon>
        <taxon>Metazoa</taxon>
        <taxon>Spiralia</taxon>
        <taxon>Gnathifera</taxon>
        <taxon>Rotifera</taxon>
        <taxon>Eurotatoria</taxon>
        <taxon>Monogononta</taxon>
        <taxon>Pseudotrocha</taxon>
        <taxon>Ploima</taxon>
        <taxon>Brachionidae</taxon>
        <taxon>Brachionus</taxon>
    </lineage>
</organism>
<dbReference type="Proteomes" id="UP000276133">
    <property type="component" value="Unassembled WGS sequence"/>
</dbReference>
<name>A0A3M7RLH0_BRAPC</name>
<dbReference type="AlphaFoldDB" id="A0A3M7RLH0"/>
<comment type="caution">
    <text evidence="1">The sequence shown here is derived from an EMBL/GenBank/DDBJ whole genome shotgun (WGS) entry which is preliminary data.</text>
</comment>